<name>A0A286DVP4_9ACTN</name>
<keyword evidence="1" id="KW-0812">Transmembrane</keyword>
<evidence type="ECO:0000256" key="1">
    <source>
        <dbReference type="SAM" id="Phobius"/>
    </source>
</evidence>
<dbReference type="RefSeq" id="WP_097231174.1">
    <property type="nucleotide sequence ID" value="NZ_OCNE01000007.1"/>
</dbReference>
<accession>A0A286DVP4</accession>
<keyword evidence="3" id="KW-1185">Reference proteome</keyword>
<sequence>MQKILGFLSFVLLTQGAGGLAHYFLDWFDLWTVVHRIGFLDGYEVFASVVLLVLGLLVGAVSDRFD</sequence>
<keyword evidence="1" id="KW-0472">Membrane</keyword>
<organism evidence="2 3">
    <name type="scientific">Streptomyces zhaozhouensis</name>
    <dbReference type="NCBI Taxonomy" id="1300267"/>
    <lineage>
        <taxon>Bacteria</taxon>
        <taxon>Bacillati</taxon>
        <taxon>Actinomycetota</taxon>
        <taxon>Actinomycetes</taxon>
        <taxon>Kitasatosporales</taxon>
        <taxon>Streptomycetaceae</taxon>
        <taxon>Streptomyces</taxon>
    </lineage>
</organism>
<evidence type="ECO:0000313" key="3">
    <source>
        <dbReference type="Proteomes" id="UP000219072"/>
    </source>
</evidence>
<reference evidence="2 3" key="1">
    <citation type="submission" date="2017-09" db="EMBL/GenBank/DDBJ databases">
        <authorList>
            <person name="Ehlers B."/>
            <person name="Leendertz F.H."/>
        </authorList>
    </citation>
    <scope>NUCLEOTIDE SEQUENCE [LARGE SCALE GENOMIC DNA]</scope>
    <source>
        <strain evidence="2 3">CGMCC 4.7095</strain>
    </source>
</reference>
<protein>
    <submittedName>
        <fullName evidence="2">Uncharacterized protein</fullName>
    </submittedName>
</protein>
<feature type="transmembrane region" description="Helical" evidence="1">
    <location>
        <begin position="45"/>
        <end position="62"/>
    </location>
</feature>
<evidence type="ECO:0000313" key="2">
    <source>
        <dbReference type="EMBL" id="SOD62706.1"/>
    </source>
</evidence>
<proteinExistence type="predicted"/>
<dbReference type="Proteomes" id="UP000219072">
    <property type="component" value="Unassembled WGS sequence"/>
</dbReference>
<dbReference type="OrthoDB" id="4319383at2"/>
<keyword evidence="1" id="KW-1133">Transmembrane helix</keyword>
<dbReference type="EMBL" id="OCNE01000007">
    <property type="protein sequence ID" value="SOD62706.1"/>
    <property type="molecule type" value="Genomic_DNA"/>
</dbReference>
<gene>
    <name evidence="2" type="ORF">SAMN06297387_10780</name>
</gene>
<dbReference type="AlphaFoldDB" id="A0A286DVP4"/>